<accession>A0AA34WHT2</accession>
<dbReference type="KEGG" id="cpm:G5S_0232"/>
<organism evidence="3 4">
    <name type="scientific">Chlamydia pecorum (strain ATCC VR-628 / DSM 29919 / E58)</name>
    <name type="common">Chlamydophila pecorum</name>
    <dbReference type="NCBI Taxonomy" id="331635"/>
    <lineage>
        <taxon>Bacteria</taxon>
        <taxon>Pseudomonadati</taxon>
        <taxon>Chlamydiota</taxon>
        <taxon>Chlamydiia</taxon>
        <taxon>Chlamydiales</taxon>
        <taxon>Chlamydiaceae</taxon>
        <taxon>Chlamydia/Chlamydophila group</taxon>
        <taxon>Chlamydia</taxon>
    </lineage>
</organism>
<dbReference type="Pfam" id="PF04888">
    <property type="entry name" value="SseC"/>
    <property type="match status" value="1"/>
</dbReference>
<dbReference type="EMBL" id="CP002608">
    <property type="protein sequence ID" value="AEB41247.1"/>
    <property type="molecule type" value="Genomic_DNA"/>
</dbReference>
<feature type="compositionally biased region" description="Polar residues" evidence="1">
    <location>
        <begin position="1"/>
        <end position="13"/>
    </location>
</feature>
<dbReference type="Proteomes" id="UP000008305">
    <property type="component" value="Chromosome"/>
</dbReference>
<dbReference type="RefSeq" id="WP_013712325.1">
    <property type="nucleotide sequence ID" value="NC_015408.1"/>
</dbReference>
<protein>
    <recommendedName>
        <fullName evidence="2">Translocator protein BipB-like C-terminal domain-containing protein</fullName>
    </recommendedName>
</protein>
<gene>
    <name evidence="3" type="ordered locus">G5S_0232</name>
</gene>
<proteinExistence type="predicted"/>
<evidence type="ECO:0000313" key="4">
    <source>
        <dbReference type="Proteomes" id="UP000008305"/>
    </source>
</evidence>
<name>A0AA34WHT2_CHLPE</name>
<evidence type="ECO:0000256" key="1">
    <source>
        <dbReference type="SAM" id="MobiDB-lite"/>
    </source>
</evidence>
<evidence type="ECO:0000259" key="2">
    <source>
        <dbReference type="Pfam" id="PF04888"/>
    </source>
</evidence>
<feature type="domain" description="Translocator protein BipB-like C-terminal" evidence="2">
    <location>
        <begin position="140"/>
        <end position="434"/>
    </location>
</feature>
<dbReference type="InterPro" id="IPR006972">
    <property type="entry name" value="BipB-like_C"/>
</dbReference>
<sequence>MTSGVSGTPSQDPSLAAQLAQNARGASEAAAGRTKDAKKAGAEEAAGFEDLIQEITTEGTGKKEKTSQSSKSSKTSKSEKTSGASSSSTVTSASKTATHQAIQATKLGTSNYELPQLPSPESTMINGAILRKGKGTLALLGQIMALLAEASGKSWSASFQQQNQAISSQAEMAPLIGEAIRSQANSQAAATEAQAKQSLISGIVNIVGFGLTVGIGAASALKSGASSLKAASFTKETGGAARAATSSALSSATQSAQQTATAAAASAGGAAASALGGGIGGAAAKTAANLTDDMAAAATKSATSGGGIFGKMLNTPKWSEKAVRGLNVVKQQGARAAQFGSKVLGASMQAAQMMHAVTAGIEGITGGIIGAQVAQHQRDAGMAEARAEELKQMSSIYSQYAGQAGQLQEQAYSAFREALQTIQNVADSQTQTTSAIFN</sequence>
<feature type="compositionally biased region" description="Low complexity" evidence="1">
    <location>
        <begin position="67"/>
        <end position="97"/>
    </location>
</feature>
<evidence type="ECO:0000313" key="3">
    <source>
        <dbReference type="EMBL" id="AEB41247.1"/>
    </source>
</evidence>
<reference evidence="3 4" key="1">
    <citation type="journal article" date="2011" name="J. Bacteriol.">
        <title>Genome sequence of the obligate intracellular animal pathogen Chlamydia pecorum E58.</title>
        <authorList>
            <person name="Mojica S."/>
            <person name="Huot Creasy H."/>
            <person name="Daugherty S."/>
            <person name="Read T.D."/>
            <person name="Kim T."/>
            <person name="Kaltenboeck B."/>
            <person name="Bavoil P."/>
            <person name="Myers G.S."/>
        </authorList>
    </citation>
    <scope>NUCLEOTIDE SEQUENCE [LARGE SCALE GENOMIC DNA]</scope>
    <source>
        <strain evidence="3 4">E58</strain>
    </source>
</reference>
<feature type="region of interest" description="Disordered" evidence="1">
    <location>
        <begin position="1"/>
        <end position="97"/>
    </location>
</feature>
<feature type="compositionally biased region" description="Basic and acidic residues" evidence="1">
    <location>
        <begin position="33"/>
        <end position="42"/>
    </location>
</feature>
<dbReference type="AlphaFoldDB" id="A0AA34WHT2"/>
<keyword evidence="4" id="KW-1185">Reference proteome</keyword>